<dbReference type="AlphaFoldDB" id="A0A644V7Q4"/>
<accession>A0A644V7Q4</accession>
<dbReference type="Pfam" id="PF04350">
    <property type="entry name" value="PilO"/>
    <property type="match status" value="1"/>
</dbReference>
<feature type="transmembrane region" description="Helical" evidence="1">
    <location>
        <begin position="12"/>
        <end position="32"/>
    </location>
</feature>
<protein>
    <recommendedName>
        <fullName evidence="3">Pilus assembly protein, PilO</fullName>
    </recommendedName>
</protein>
<keyword evidence="1" id="KW-0472">Membrane</keyword>
<sequence length="201" mass="22594">MPNKNLKNKIYVNFLLLVVSFAIFYFFIYALYTGSGTFYNPEKGISELLTDKKDYTAALAVADSYNQKVIKTNSDYAQALNTLPIDKLNNVLPASSDPILAIYELSRIAARPESNLHLTSPRYIDDGDVQGLNKNYNTIAISFSVEGTYGQIKSFLKNLENSEKIFNVTNLDFSSSRDSRPGSALNYTITVETYYLKKQSN</sequence>
<keyword evidence="1" id="KW-0812">Transmembrane</keyword>
<organism evidence="2">
    <name type="scientific">bioreactor metagenome</name>
    <dbReference type="NCBI Taxonomy" id="1076179"/>
    <lineage>
        <taxon>unclassified sequences</taxon>
        <taxon>metagenomes</taxon>
        <taxon>ecological metagenomes</taxon>
    </lineage>
</organism>
<proteinExistence type="predicted"/>
<comment type="caution">
    <text evidence="2">The sequence shown here is derived from an EMBL/GenBank/DDBJ whole genome shotgun (WGS) entry which is preliminary data.</text>
</comment>
<reference evidence="2" key="1">
    <citation type="submission" date="2019-08" db="EMBL/GenBank/DDBJ databases">
        <authorList>
            <person name="Kucharzyk K."/>
            <person name="Murdoch R.W."/>
            <person name="Higgins S."/>
            <person name="Loffler F."/>
        </authorList>
    </citation>
    <scope>NUCLEOTIDE SEQUENCE</scope>
</reference>
<keyword evidence="1" id="KW-1133">Transmembrane helix</keyword>
<name>A0A644V7Q4_9ZZZZ</name>
<dbReference type="InterPro" id="IPR014717">
    <property type="entry name" value="Transl_elong_EF1B/ribsomal_bS6"/>
</dbReference>
<dbReference type="Gene3D" id="3.30.70.60">
    <property type="match status" value="1"/>
</dbReference>
<gene>
    <name evidence="2" type="ORF">SDC9_33228</name>
</gene>
<evidence type="ECO:0000256" key="1">
    <source>
        <dbReference type="SAM" id="Phobius"/>
    </source>
</evidence>
<dbReference type="GO" id="GO:0043107">
    <property type="term" value="P:type IV pilus-dependent motility"/>
    <property type="evidence" value="ECO:0007669"/>
    <property type="project" value="InterPro"/>
</dbReference>
<evidence type="ECO:0000313" key="2">
    <source>
        <dbReference type="EMBL" id="MPL87231.1"/>
    </source>
</evidence>
<evidence type="ECO:0008006" key="3">
    <source>
        <dbReference type="Google" id="ProtNLM"/>
    </source>
</evidence>
<dbReference type="EMBL" id="VSSQ01000235">
    <property type="protein sequence ID" value="MPL87231.1"/>
    <property type="molecule type" value="Genomic_DNA"/>
</dbReference>
<dbReference type="InterPro" id="IPR007445">
    <property type="entry name" value="PilO"/>
</dbReference>
<dbReference type="GO" id="GO:0043683">
    <property type="term" value="P:type IV pilus assembly"/>
    <property type="evidence" value="ECO:0007669"/>
    <property type="project" value="InterPro"/>
</dbReference>